<dbReference type="RefSeq" id="WP_380736275.1">
    <property type="nucleotide sequence ID" value="NZ_JBHTJP010000002.1"/>
</dbReference>
<comment type="caution">
    <text evidence="1">The sequence shown here is derived from an EMBL/GenBank/DDBJ whole genome shotgun (WGS) entry which is preliminary data.</text>
</comment>
<gene>
    <name evidence="1" type="ORF">ACFQ1G_00530</name>
</gene>
<dbReference type="EMBL" id="JBHTJP010000002">
    <property type="protein sequence ID" value="MFD0975264.1"/>
    <property type="molecule type" value="Genomic_DNA"/>
</dbReference>
<keyword evidence="2" id="KW-1185">Reference proteome</keyword>
<evidence type="ECO:0000313" key="2">
    <source>
        <dbReference type="Proteomes" id="UP001597100"/>
    </source>
</evidence>
<accession>A0ABW3IBP9</accession>
<reference evidence="2" key="1">
    <citation type="journal article" date="2019" name="Int. J. Syst. Evol. Microbiol.">
        <title>The Global Catalogue of Microorganisms (GCM) 10K type strain sequencing project: providing services to taxonomists for standard genome sequencing and annotation.</title>
        <authorList>
            <consortium name="The Broad Institute Genomics Platform"/>
            <consortium name="The Broad Institute Genome Sequencing Center for Infectious Disease"/>
            <person name="Wu L."/>
            <person name="Ma J."/>
        </authorList>
    </citation>
    <scope>NUCLEOTIDE SEQUENCE [LARGE SCALE GENOMIC DNA]</scope>
    <source>
        <strain evidence="2">CCUG 60898</strain>
    </source>
</reference>
<name>A0ABW3IBP9_9FLAO</name>
<dbReference type="Proteomes" id="UP001597100">
    <property type="component" value="Unassembled WGS sequence"/>
</dbReference>
<protein>
    <submittedName>
        <fullName evidence="1">Uncharacterized protein</fullName>
    </submittedName>
</protein>
<proteinExistence type="predicted"/>
<organism evidence="1 2">
    <name type="scientific">Salinimicrobium gaetbulicola</name>
    <dbReference type="NCBI Taxonomy" id="999702"/>
    <lineage>
        <taxon>Bacteria</taxon>
        <taxon>Pseudomonadati</taxon>
        <taxon>Bacteroidota</taxon>
        <taxon>Flavobacteriia</taxon>
        <taxon>Flavobacteriales</taxon>
        <taxon>Flavobacteriaceae</taxon>
        <taxon>Salinimicrobium</taxon>
    </lineage>
</organism>
<sequence>MKYSFLIFLFVVSFQTKTFGQLEVKSESEILEAIEWISTNPVEKTNKEFVSKVAGYITYQVVKYPNFPVNFSGLREFMDHERDYKYYFEINLVYTSNQLANKIRSGNKYDLKKSSVKSMRKVLGYYRLLLKKEPDQTNSVLDLYTNMNKRELEKHIKKLVKK</sequence>
<evidence type="ECO:0000313" key="1">
    <source>
        <dbReference type="EMBL" id="MFD0975264.1"/>
    </source>
</evidence>